<dbReference type="Pfam" id="PF01151">
    <property type="entry name" value="ELO"/>
    <property type="match status" value="2"/>
</dbReference>
<organism evidence="12 13">
    <name type="scientific">Onchocerca volvulus</name>
    <dbReference type="NCBI Taxonomy" id="6282"/>
    <lineage>
        <taxon>Eukaryota</taxon>
        <taxon>Metazoa</taxon>
        <taxon>Ecdysozoa</taxon>
        <taxon>Nematoda</taxon>
        <taxon>Chromadorea</taxon>
        <taxon>Rhabditida</taxon>
        <taxon>Spirurina</taxon>
        <taxon>Spiruromorpha</taxon>
        <taxon>Filarioidea</taxon>
        <taxon>Onchocercidae</taxon>
        <taxon>Onchocerca</taxon>
    </lineage>
</organism>
<feature type="transmembrane region" description="Helical" evidence="11">
    <location>
        <begin position="53"/>
        <end position="73"/>
    </location>
</feature>
<comment type="similarity">
    <text evidence="11">Belongs to the ELO family.</text>
</comment>
<dbReference type="GO" id="GO:0005789">
    <property type="term" value="C:endoplasmic reticulum membrane"/>
    <property type="evidence" value="ECO:0007669"/>
    <property type="project" value="TreeGrafter"/>
</dbReference>
<dbReference type="GO" id="GO:0009922">
    <property type="term" value="F:fatty acid elongase activity"/>
    <property type="evidence" value="ECO:0007669"/>
    <property type="project" value="UniProtKB-EC"/>
</dbReference>
<evidence type="ECO:0000256" key="6">
    <source>
        <dbReference type="ARBA" id="ARBA00022832"/>
    </source>
</evidence>
<evidence type="ECO:0000256" key="8">
    <source>
        <dbReference type="ARBA" id="ARBA00023098"/>
    </source>
</evidence>
<dbReference type="InterPro" id="IPR002076">
    <property type="entry name" value="ELO_fam"/>
</dbReference>
<keyword evidence="5 11" id="KW-0812">Transmembrane</keyword>
<dbReference type="GO" id="GO:0034626">
    <property type="term" value="P:fatty acid elongation, polyunsaturated fatty acid"/>
    <property type="evidence" value="ECO:0007669"/>
    <property type="project" value="TreeGrafter"/>
</dbReference>
<keyword evidence="7 11" id="KW-1133">Transmembrane helix</keyword>
<evidence type="ECO:0000256" key="11">
    <source>
        <dbReference type="RuleBase" id="RU361115"/>
    </source>
</evidence>
<evidence type="ECO:0000313" key="13">
    <source>
        <dbReference type="Proteomes" id="UP000024404"/>
    </source>
</evidence>
<evidence type="ECO:0000256" key="7">
    <source>
        <dbReference type="ARBA" id="ARBA00022989"/>
    </source>
</evidence>
<reference evidence="13" key="1">
    <citation type="submission" date="2013-10" db="EMBL/GenBank/DDBJ databases">
        <title>Genome sequencing of Onchocerca volvulus.</title>
        <authorList>
            <person name="Cotton J."/>
            <person name="Tsai J."/>
            <person name="Stanley E."/>
            <person name="Tracey A."/>
            <person name="Holroyd N."/>
            <person name="Lustigman S."/>
            <person name="Berriman M."/>
        </authorList>
    </citation>
    <scope>NUCLEOTIDE SEQUENCE</scope>
</reference>
<comment type="subcellular location">
    <subcellularLocation>
        <location evidence="1">Membrane</location>
        <topology evidence="1">Multi-pass membrane protein</topology>
    </subcellularLocation>
</comment>
<evidence type="ECO:0000313" key="12">
    <source>
        <dbReference type="EnsemblMetazoa" id="OVOC11194.1"/>
    </source>
</evidence>
<evidence type="ECO:0000256" key="10">
    <source>
        <dbReference type="ARBA" id="ARBA00023160"/>
    </source>
</evidence>
<evidence type="ECO:0000256" key="5">
    <source>
        <dbReference type="ARBA" id="ARBA00022692"/>
    </source>
</evidence>
<evidence type="ECO:0000256" key="3">
    <source>
        <dbReference type="ARBA" id="ARBA00022516"/>
    </source>
</evidence>
<feature type="transmembrane region" description="Helical" evidence="11">
    <location>
        <begin position="165"/>
        <end position="183"/>
    </location>
</feature>
<comment type="catalytic activity">
    <reaction evidence="11">
        <text>a very-long-chain acyl-CoA + malonyl-CoA + H(+) = a very-long-chain 3-oxoacyl-CoA + CO2 + CoA</text>
        <dbReference type="Rhea" id="RHEA:32727"/>
        <dbReference type="ChEBI" id="CHEBI:15378"/>
        <dbReference type="ChEBI" id="CHEBI:16526"/>
        <dbReference type="ChEBI" id="CHEBI:57287"/>
        <dbReference type="ChEBI" id="CHEBI:57384"/>
        <dbReference type="ChEBI" id="CHEBI:90725"/>
        <dbReference type="ChEBI" id="CHEBI:90736"/>
        <dbReference type="EC" id="2.3.1.199"/>
    </reaction>
</comment>
<dbReference type="PANTHER" id="PTHR11157">
    <property type="entry name" value="FATTY ACID ACYL TRANSFERASE-RELATED"/>
    <property type="match status" value="1"/>
</dbReference>
<keyword evidence="10 11" id="KW-0275">Fatty acid biosynthesis</keyword>
<dbReference type="GO" id="GO:0030148">
    <property type="term" value="P:sphingolipid biosynthetic process"/>
    <property type="evidence" value="ECO:0007669"/>
    <property type="project" value="TreeGrafter"/>
</dbReference>
<evidence type="ECO:0000256" key="4">
    <source>
        <dbReference type="ARBA" id="ARBA00022679"/>
    </source>
</evidence>
<name>A0A8R1TKQ5_ONCVO</name>
<feature type="transmembrane region" description="Helical" evidence="11">
    <location>
        <begin position="195"/>
        <end position="219"/>
    </location>
</feature>
<keyword evidence="6 11" id="KW-0276">Fatty acid metabolism</keyword>
<dbReference type="PANTHER" id="PTHR11157:SF17">
    <property type="entry name" value="ELONGATION OF VERY LONG CHAIN FATTY ACIDS PROTEIN 6"/>
    <property type="match status" value="1"/>
</dbReference>
<accession>A0A8R1TKQ5</accession>
<feature type="transmembrane region" description="Helical" evidence="11">
    <location>
        <begin position="239"/>
        <end position="257"/>
    </location>
</feature>
<dbReference type="EC" id="2.3.1.199" evidence="11"/>
<sequence>MAKQQIYSDFNYLEFEVWQGPVLQVLYAPYNYTRNYDLEMKYWNPETIQLFFYKHWSTSVYIALIYICLIHALQRYQRTRKDWNLRLLLCLWNAALSIFSFIATIRFGEEFYTILTTRPFVHSVCYSISPLQPAAVWAFAFAISKVVELGDTIFLLMPIEVTAPGRWFIMMNFSVHSIMYAYYSITAWGIRLPKLFSMCVTVLQTSQMIVGVLISIVVLKQKLKNAVCQQSMDNLALGFAIYSSFALLFVRYFYVAYMRPKKFLRKKIE</sequence>
<feature type="transmembrane region" description="Helical" evidence="11">
    <location>
        <begin position="85"/>
        <end position="105"/>
    </location>
</feature>
<dbReference type="Proteomes" id="UP000024404">
    <property type="component" value="Unassembled WGS sequence"/>
</dbReference>
<dbReference type="GO" id="GO:0019367">
    <property type="term" value="P:fatty acid elongation, saturated fatty acid"/>
    <property type="evidence" value="ECO:0007669"/>
    <property type="project" value="TreeGrafter"/>
</dbReference>
<dbReference type="AlphaFoldDB" id="A0A8R1TKQ5"/>
<evidence type="ECO:0000256" key="2">
    <source>
        <dbReference type="ARBA" id="ARBA00005194"/>
    </source>
</evidence>
<evidence type="ECO:0000256" key="9">
    <source>
        <dbReference type="ARBA" id="ARBA00023136"/>
    </source>
</evidence>
<keyword evidence="8 11" id="KW-0443">Lipid metabolism</keyword>
<dbReference type="GO" id="GO:0034625">
    <property type="term" value="P:fatty acid elongation, monounsaturated fatty acid"/>
    <property type="evidence" value="ECO:0007669"/>
    <property type="project" value="TreeGrafter"/>
</dbReference>
<dbReference type="OMA" id="LINLHWI"/>
<keyword evidence="3 11" id="KW-0444">Lipid biosynthesis</keyword>
<comment type="pathway">
    <text evidence="2">Lipid metabolism; fatty acid biosynthesis.</text>
</comment>
<dbReference type="EMBL" id="CMVM020000348">
    <property type="status" value="NOT_ANNOTATED_CDS"/>
    <property type="molecule type" value="Genomic_DNA"/>
</dbReference>
<reference evidence="12" key="2">
    <citation type="submission" date="2022-06" db="UniProtKB">
        <authorList>
            <consortium name="EnsemblMetazoa"/>
        </authorList>
    </citation>
    <scope>IDENTIFICATION</scope>
</reference>
<dbReference type="GO" id="GO:0042761">
    <property type="term" value="P:very long-chain fatty acid biosynthetic process"/>
    <property type="evidence" value="ECO:0007669"/>
    <property type="project" value="TreeGrafter"/>
</dbReference>
<keyword evidence="9 11" id="KW-0472">Membrane</keyword>
<dbReference type="EnsemblMetazoa" id="OVOC11194.1">
    <property type="protein sequence ID" value="OVOC11194.1"/>
    <property type="gene ID" value="WBGene00248003"/>
</dbReference>
<keyword evidence="4 11" id="KW-0808">Transferase</keyword>
<keyword evidence="13" id="KW-1185">Reference proteome</keyword>
<proteinExistence type="inferred from homology"/>
<protein>
    <recommendedName>
        <fullName evidence="11">Elongation of very long chain fatty acids protein</fullName>
        <ecNumber evidence="11">2.3.1.199</ecNumber>
    </recommendedName>
    <alternativeName>
        <fullName evidence="11">Very-long-chain 3-oxoacyl-CoA synthase</fullName>
    </alternativeName>
</protein>
<evidence type="ECO:0000256" key="1">
    <source>
        <dbReference type="ARBA" id="ARBA00004141"/>
    </source>
</evidence>